<name>A0ABP8PGE0_9ACTN</name>
<dbReference type="Proteomes" id="UP001500503">
    <property type="component" value="Unassembled WGS sequence"/>
</dbReference>
<dbReference type="EMBL" id="BAABHF010000010">
    <property type="protein sequence ID" value="GAA4485789.1"/>
    <property type="molecule type" value="Genomic_DNA"/>
</dbReference>
<evidence type="ECO:0000259" key="1">
    <source>
        <dbReference type="Pfam" id="PF00857"/>
    </source>
</evidence>
<evidence type="ECO:0000313" key="3">
    <source>
        <dbReference type="Proteomes" id="UP001500503"/>
    </source>
</evidence>
<gene>
    <name evidence="2" type="ORF">GCM10023191_010900</name>
</gene>
<dbReference type="InterPro" id="IPR036380">
    <property type="entry name" value="Isochorismatase-like_sf"/>
</dbReference>
<organism evidence="2 3">
    <name type="scientific">Actinoallomurus oryzae</name>
    <dbReference type="NCBI Taxonomy" id="502180"/>
    <lineage>
        <taxon>Bacteria</taxon>
        <taxon>Bacillati</taxon>
        <taxon>Actinomycetota</taxon>
        <taxon>Actinomycetes</taxon>
        <taxon>Streptosporangiales</taxon>
        <taxon>Thermomonosporaceae</taxon>
        <taxon>Actinoallomurus</taxon>
    </lineage>
</organism>
<evidence type="ECO:0000313" key="2">
    <source>
        <dbReference type="EMBL" id="GAA4485789.1"/>
    </source>
</evidence>
<sequence length="100" mass="10536">MERVLSPSGCGLKLTACPGDVLVEKTTASAFFPGPLPELLEERGVDTVLISGTVTNVCCESSAQAPSGPGRPAYVRARVRTVSSIASVTRPVKVFCWLGW</sequence>
<feature type="domain" description="Isochorismatase-like" evidence="1">
    <location>
        <begin position="14"/>
        <end position="63"/>
    </location>
</feature>
<protein>
    <recommendedName>
        <fullName evidence="1">Isochorismatase-like domain-containing protein</fullName>
    </recommendedName>
</protein>
<dbReference type="Pfam" id="PF00857">
    <property type="entry name" value="Isochorismatase"/>
    <property type="match status" value="1"/>
</dbReference>
<reference evidence="3" key="1">
    <citation type="journal article" date="2019" name="Int. J. Syst. Evol. Microbiol.">
        <title>The Global Catalogue of Microorganisms (GCM) 10K type strain sequencing project: providing services to taxonomists for standard genome sequencing and annotation.</title>
        <authorList>
            <consortium name="The Broad Institute Genomics Platform"/>
            <consortium name="The Broad Institute Genome Sequencing Center for Infectious Disease"/>
            <person name="Wu L."/>
            <person name="Ma J."/>
        </authorList>
    </citation>
    <scope>NUCLEOTIDE SEQUENCE [LARGE SCALE GENOMIC DNA]</scope>
    <source>
        <strain evidence="3">JCM 17933</strain>
    </source>
</reference>
<dbReference type="InterPro" id="IPR000868">
    <property type="entry name" value="Isochorismatase-like_dom"/>
</dbReference>
<dbReference type="SUPFAM" id="SSF52499">
    <property type="entry name" value="Isochorismatase-like hydrolases"/>
    <property type="match status" value="1"/>
</dbReference>
<proteinExistence type="predicted"/>
<dbReference type="Gene3D" id="3.40.50.850">
    <property type="entry name" value="Isochorismatase-like"/>
    <property type="match status" value="1"/>
</dbReference>
<accession>A0ABP8PGE0</accession>
<comment type="caution">
    <text evidence="2">The sequence shown here is derived from an EMBL/GenBank/DDBJ whole genome shotgun (WGS) entry which is preliminary data.</text>
</comment>
<keyword evidence="3" id="KW-1185">Reference proteome</keyword>